<dbReference type="EMBL" id="BPQB01000001">
    <property type="protein sequence ID" value="GJE84007.1"/>
    <property type="molecule type" value="Genomic_DNA"/>
</dbReference>
<protein>
    <submittedName>
        <fullName evidence="2">Uncharacterized protein</fullName>
    </submittedName>
</protein>
<dbReference type="Proteomes" id="UP000703269">
    <property type="component" value="Unassembled WGS sequence"/>
</dbReference>
<evidence type="ECO:0000313" key="2">
    <source>
        <dbReference type="EMBL" id="GJE84007.1"/>
    </source>
</evidence>
<sequence length="78" mass="8066">MLRDSLFAPYIVLAAGLANALPMVLPAAGVDVARSPEYEFVLVAKRSPSGGNSGQILAHKIHYIAGNTGADSTTDIAI</sequence>
<feature type="signal peptide" evidence="1">
    <location>
        <begin position="1"/>
        <end position="20"/>
    </location>
</feature>
<gene>
    <name evidence="2" type="ORF">PsYK624_000810</name>
</gene>
<evidence type="ECO:0000256" key="1">
    <source>
        <dbReference type="SAM" id="SignalP"/>
    </source>
</evidence>
<proteinExistence type="predicted"/>
<dbReference type="AlphaFoldDB" id="A0A9P3FVT1"/>
<accession>A0A9P3FVT1</accession>
<keyword evidence="1" id="KW-0732">Signal</keyword>
<comment type="caution">
    <text evidence="2">The sequence shown here is derived from an EMBL/GenBank/DDBJ whole genome shotgun (WGS) entry which is preliminary data.</text>
</comment>
<name>A0A9P3FVT1_9APHY</name>
<evidence type="ECO:0000313" key="3">
    <source>
        <dbReference type="Proteomes" id="UP000703269"/>
    </source>
</evidence>
<keyword evidence="3" id="KW-1185">Reference proteome</keyword>
<feature type="chain" id="PRO_5040113640" evidence="1">
    <location>
        <begin position="21"/>
        <end position="78"/>
    </location>
</feature>
<organism evidence="2 3">
    <name type="scientific">Phanerochaete sordida</name>
    <dbReference type="NCBI Taxonomy" id="48140"/>
    <lineage>
        <taxon>Eukaryota</taxon>
        <taxon>Fungi</taxon>
        <taxon>Dikarya</taxon>
        <taxon>Basidiomycota</taxon>
        <taxon>Agaricomycotina</taxon>
        <taxon>Agaricomycetes</taxon>
        <taxon>Polyporales</taxon>
        <taxon>Phanerochaetaceae</taxon>
        <taxon>Phanerochaete</taxon>
    </lineage>
</organism>
<reference evidence="2 3" key="1">
    <citation type="submission" date="2021-08" db="EMBL/GenBank/DDBJ databases">
        <title>Draft Genome Sequence of Phanerochaete sordida strain YK-624.</title>
        <authorList>
            <person name="Mori T."/>
            <person name="Dohra H."/>
            <person name="Suzuki T."/>
            <person name="Kawagishi H."/>
            <person name="Hirai H."/>
        </authorList>
    </citation>
    <scope>NUCLEOTIDE SEQUENCE [LARGE SCALE GENOMIC DNA]</scope>
    <source>
        <strain evidence="2 3">YK-624</strain>
    </source>
</reference>